<protein>
    <submittedName>
        <fullName evidence="2">Surface antigen</fullName>
    </submittedName>
</protein>
<name>N0E5G0_9MICO</name>
<feature type="domain" description="ARB-07466-like C-terminal" evidence="1">
    <location>
        <begin position="10"/>
        <end position="100"/>
    </location>
</feature>
<keyword evidence="3" id="KW-1185">Reference proteome</keyword>
<proteinExistence type="predicted"/>
<accession>N0E5G0</accession>
<sequence>MCRGLGLGSSASAVCSAVRSLFGPLSIGGYRAGDSGDHGAGKAADIMVDNFAEGDAIAAFVMAHAGELNVKYVIWKQRIWHPGGGWKAMADRGSPTQNHYDHVHVSVN</sequence>
<comment type="caution">
    <text evidence="2">The sequence shown here is derived from an EMBL/GenBank/DDBJ whole genome shotgun (WGS) entry which is preliminary data.</text>
</comment>
<evidence type="ECO:0000313" key="2">
    <source>
        <dbReference type="EMBL" id="CCH71275.1"/>
    </source>
</evidence>
<dbReference type="STRING" id="1193181.BN10_870001"/>
<dbReference type="EMBL" id="CAIZ01000160">
    <property type="protein sequence ID" value="CCH71275.1"/>
    <property type="molecule type" value="Genomic_DNA"/>
</dbReference>
<dbReference type="eggNOG" id="COG1388">
    <property type="taxonomic scope" value="Bacteria"/>
</dbReference>
<dbReference type="HOGENOM" id="CLU_2195653_0_0_11"/>
<reference evidence="2 3" key="1">
    <citation type="journal article" date="2013" name="ISME J.">
        <title>A metabolic model for members of the genus Tetrasphaera involved in enhanced biological phosphorus removal.</title>
        <authorList>
            <person name="Kristiansen R."/>
            <person name="Nguyen H.T.T."/>
            <person name="Saunders A.M."/>
            <person name="Nielsen J.L."/>
            <person name="Wimmer R."/>
            <person name="Le V.Q."/>
            <person name="McIlroy S.J."/>
            <person name="Petrovski S."/>
            <person name="Seviour R.J."/>
            <person name="Calteau A."/>
            <person name="Nielsen K.L."/>
            <person name="Nielsen P.H."/>
        </authorList>
    </citation>
    <scope>NUCLEOTIDE SEQUENCE [LARGE SCALE GENOMIC DNA]</scope>
    <source>
        <strain evidence="2 3">Lp2</strain>
    </source>
</reference>
<dbReference type="Pfam" id="PF26571">
    <property type="entry name" value="VldE"/>
    <property type="match status" value="1"/>
</dbReference>
<evidence type="ECO:0000313" key="3">
    <source>
        <dbReference type="Proteomes" id="UP000013167"/>
    </source>
</evidence>
<gene>
    <name evidence="2" type="ORF">BN10_870001</name>
</gene>
<dbReference type="Proteomes" id="UP000013167">
    <property type="component" value="Unassembled WGS sequence"/>
</dbReference>
<dbReference type="InterPro" id="IPR058593">
    <property type="entry name" value="ARB_07466-like_C"/>
</dbReference>
<evidence type="ECO:0000259" key="1">
    <source>
        <dbReference type="Pfam" id="PF26571"/>
    </source>
</evidence>
<organism evidence="2 3">
    <name type="scientific">Phycicoccus elongatus Lp2</name>
    <dbReference type="NCBI Taxonomy" id="1193181"/>
    <lineage>
        <taxon>Bacteria</taxon>
        <taxon>Bacillati</taxon>
        <taxon>Actinomycetota</taxon>
        <taxon>Actinomycetes</taxon>
        <taxon>Micrococcales</taxon>
        <taxon>Intrasporangiaceae</taxon>
        <taxon>Phycicoccus</taxon>
    </lineage>
</organism>
<dbReference type="AlphaFoldDB" id="N0E5G0"/>